<feature type="compositionally biased region" description="Basic and acidic residues" evidence="1">
    <location>
        <begin position="99"/>
        <end position="113"/>
    </location>
</feature>
<sequence length="248" mass="28547">MPPIRRYLRISKYSVLECRIYLDNPSDTRWLLNSRDPVLPRIFATIRPLVLPKLREENERLLTRKKGNPVKDVIAEDDFEVALFLRESRTRHSLLTRQKTFEEPDDAQKRKPIDQAAGSADTGILVESDDDNDDETEPSLHNIPAATDDDTSTKRPAETDLPDASPEHQRTSKRQKGKHAALDEEDQDEKKLRFQTNYESFNIYGWVLCLLVTRKGVAAKQADTAEPKRQVLMEEWMATQAQGDMDEE</sequence>
<dbReference type="PANTHER" id="PTHR40635">
    <property type="match status" value="1"/>
</dbReference>
<dbReference type="Proteomes" id="UP000184300">
    <property type="component" value="Unassembled WGS sequence"/>
</dbReference>
<dbReference type="RefSeq" id="XP_022403704.1">
    <property type="nucleotide sequence ID" value="XM_022539591.1"/>
</dbReference>
<feature type="compositionally biased region" description="Acidic residues" evidence="1">
    <location>
        <begin position="127"/>
        <end position="137"/>
    </location>
</feature>
<evidence type="ECO:0000313" key="2">
    <source>
        <dbReference type="EMBL" id="OJJ87015.1"/>
    </source>
</evidence>
<feature type="region of interest" description="Disordered" evidence="1">
    <location>
        <begin position="96"/>
        <end position="190"/>
    </location>
</feature>
<reference evidence="3" key="1">
    <citation type="journal article" date="2017" name="Genome Biol.">
        <title>Comparative genomics reveals high biological diversity and specific adaptations in the industrially and medically important fungal genus Aspergillus.</title>
        <authorList>
            <person name="de Vries R.P."/>
            <person name="Riley R."/>
            <person name="Wiebenga A."/>
            <person name="Aguilar-Osorio G."/>
            <person name="Amillis S."/>
            <person name="Uchima C.A."/>
            <person name="Anderluh G."/>
            <person name="Asadollahi M."/>
            <person name="Askin M."/>
            <person name="Barry K."/>
            <person name="Battaglia E."/>
            <person name="Bayram O."/>
            <person name="Benocci T."/>
            <person name="Braus-Stromeyer S.A."/>
            <person name="Caldana C."/>
            <person name="Canovas D."/>
            <person name="Cerqueira G.C."/>
            <person name="Chen F."/>
            <person name="Chen W."/>
            <person name="Choi C."/>
            <person name="Clum A."/>
            <person name="Dos Santos R.A."/>
            <person name="Damasio A.R."/>
            <person name="Diallinas G."/>
            <person name="Emri T."/>
            <person name="Fekete E."/>
            <person name="Flipphi M."/>
            <person name="Freyberg S."/>
            <person name="Gallo A."/>
            <person name="Gournas C."/>
            <person name="Habgood R."/>
            <person name="Hainaut M."/>
            <person name="Harispe M.L."/>
            <person name="Henrissat B."/>
            <person name="Hilden K.S."/>
            <person name="Hope R."/>
            <person name="Hossain A."/>
            <person name="Karabika E."/>
            <person name="Karaffa L."/>
            <person name="Karanyi Z."/>
            <person name="Krasevec N."/>
            <person name="Kuo A."/>
            <person name="Kusch H."/>
            <person name="LaButti K."/>
            <person name="Lagendijk E.L."/>
            <person name="Lapidus A."/>
            <person name="Levasseur A."/>
            <person name="Lindquist E."/>
            <person name="Lipzen A."/>
            <person name="Logrieco A.F."/>
            <person name="MacCabe A."/>
            <person name="Maekelae M.R."/>
            <person name="Malavazi I."/>
            <person name="Melin P."/>
            <person name="Meyer V."/>
            <person name="Mielnichuk N."/>
            <person name="Miskei M."/>
            <person name="Molnar A.P."/>
            <person name="Mule G."/>
            <person name="Ngan C.Y."/>
            <person name="Orejas M."/>
            <person name="Orosz E."/>
            <person name="Ouedraogo J.P."/>
            <person name="Overkamp K.M."/>
            <person name="Park H.-S."/>
            <person name="Perrone G."/>
            <person name="Piumi F."/>
            <person name="Punt P.J."/>
            <person name="Ram A.F."/>
            <person name="Ramon A."/>
            <person name="Rauscher S."/>
            <person name="Record E."/>
            <person name="Riano-Pachon D.M."/>
            <person name="Robert V."/>
            <person name="Roehrig J."/>
            <person name="Ruller R."/>
            <person name="Salamov A."/>
            <person name="Salih N.S."/>
            <person name="Samson R.A."/>
            <person name="Sandor E."/>
            <person name="Sanguinetti M."/>
            <person name="Schuetze T."/>
            <person name="Sepcic K."/>
            <person name="Shelest E."/>
            <person name="Sherlock G."/>
            <person name="Sophianopoulou V."/>
            <person name="Squina F.M."/>
            <person name="Sun H."/>
            <person name="Susca A."/>
            <person name="Todd R.B."/>
            <person name="Tsang A."/>
            <person name="Unkles S.E."/>
            <person name="van de Wiele N."/>
            <person name="van Rossen-Uffink D."/>
            <person name="Oliveira J.V."/>
            <person name="Vesth T.C."/>
            <person name="Visser J."/>
            <person name="Yu J.-H."/>
            <person name="Zhou M."/>
            <person name="Andersen M.R."/>
            <person name="Archer D.B."/>
            <person name="Baker S.E."/>
            <person name="Benoit I."/>
            <person name="Brakhage A.A."/>
            <person name="Braus G.H."/>
            <person name="Fischer R."/>
            <person name="Frisvad J.C."/>
            <person name="Goldman G.H."/>
            <person name="Houbraken J."/>
            <person name="Oakley B."/>
            <person name="Pocsi I."/>
            <person name="Scazzocchio C."/>
            <person name="Seiboth B."/>
            <person name="vanKuyk P.A."/>
            <person name="Wortman J."/>
            <person name="Dyer P.S."/>
            <person name="Grigoriev I.V."/>
        </authorList>
    </citation>
    <scope>NUCLEOTIDE SEQUENCE [LARGE SCALE GENOMIC DNA]</scope>
    <source>
        <strain evidence="3">CBS 516.65</strain>
    </source>
</reference>
<gene>
    <name evidence="2" type="ORF">ASPGLDRAFT_1116449</name>
</gene>
<proteinExistence type="predicted"/>
<organism evidence="2 3">
    <name type="scientific">Aspergillus glaucus CBS 516.65</name>
    <dbReference type="NCBI Taxonomy" id="1160497"/>
    <lineage>
        <taxon>Eukaryota</taxon>
        <taxon>Fungi</taxon>
        <taxon>Dikarya</taxon>
        <taxon>Ascomycota</taxon>
        <taxon>Pezizomycotina</taxon>
        <taxon>Eurotiomycetes</taxon>
        <taxon>Eurotiomycetidae</taxon>
        <taxon>Eurotiales</taxon>
        <taxon>Aspergillaceae</taxon>
        <taxon>Aspergillus</taxon>
        <taxon>Aspergillus subgen. Aspergillus</taxon>
    </lineage>
</organism>
<evidence type="ECO:0000256" key="1">
    <source>
        <dbReference type="SAM" id="MobiDB-lite"/>
    </source>
</evidence>
<name>A0A1L9VSY7_ASPGL</name>
<dbReference type="VEuPathDB" id="FungiDB:ASPGLDRAFT_1116449"/>
<evidence type="ECO:0000313" key="3">
    <source>
        <dbReference type="Proteomes" id="UP000184300"/>
    </source>
</evidence>
<protein>
    <submittedName>
        <fullName evidence="2">Uncharacterized protein</fullName>
    </submittedName>
</protein>
<dbReference type="PANTHER" id="PTHR40635:SF1">
    <property type="match status" value="1"/>
</dbReference>
<dbReference type="GeneID" id="34455852"/>
<dbReference type="EMBL" id="KV878891">
    <property type="protein sequence ID" value="OJJ87015.1"/>
    <property type="molecule type" value="Genomic_DNA"/>
</dbReference>
<accession>A0A1L9VSY7</accession>
<keyword evidence="3" id="KW-1185">Reference proteome</keyword>
<dbReference type="AlphaFoldDB" id="A0A1L9VSY7"/>
<dbReference type="OrthoDB" id="5374757at2759"/>